<feature type="region of interest" description="Disordered" evidence="21">
    <location>
        <begin position="1948"/>
        <end position="1988"/>
    </location>
</feature>
<dbReference type="Pfam" id="PF00641">
    <property type="entry name" value="Zn_ribbon_RanBP"/>
    <property type="match status" value="2"/>
</dbReference>
<feature type="compositionally biased region" description="Acidic residues" evidence="21">
    <location>
        <begin position="1344"/>
        <end position="1355"/>
    </location>
</feature>
<feature type="compositionally biased region" description="Acidic residues" evidence="21">
    <location>
        <begin position="594"/>
        <end position="603"/>
    </location>
</feature>
<evidence type="ECO:0000256" key="15">
    <source>
        <dbReference type="ARBA" id="ARBA00023242"/>
    </source>
</evidence>
<feature type="compositionally biased region" description="Low complexity" evidence="21">
    <location>
        <begin position="2031"/>
        <end position="2045"/>
    </location>
</feature>
<keyword evidence="24" id="KW-1185">Reference proteome</keyword>
<dbReference type="PANTHER" id="PTHR39666:SF1">
    <property type="entry name" value="NUCLEAR PORE COMPLEX NUP2_50_61 DOMAIN-CONTAINING PROTEIN"/>
    <property type="match status" value="1"/>
</dbReference>
<feature type="compositionally biased region" description="Low complexity" evidence="21">
    <location>
        <begin position="2151"/>
        <end position="2181"/>
    </location>
</feature>
<feature type="region of interest" description="Disordered" evidence="21">
    <location>
        <begin position="3034"/>
        <end position="3070"/>
    </location>
</feature>
<keyword evidence="13" id="KW-0906">Nuclear pore complex</keyword>
<evidence type="ECO:0000256" key="1">
    <source>
        <dbReference type="ARBA" id="ARBA00001947"/>
    </source>
</evidence>
<dbReference type="GO" id="GO:0051028">
    <property type="term" value="P:mRNA transport"/>
    <property type="evidence" value="ECO:0007669"/>
    <property type="project" value="UniProtKB-KW"/>
</dbReference>
<dbReference type="GO" id="GO:0005643">
    <property type="term" value="C:nuclear pore"/>
    <property type="evidence" value="ECO:0007669"/>
    <property type="project" value="UniProtKB-SubCell"/>
</dbReference>
<feature type="compositionally biased region" description="Low complexity" evidence="21">
    <location>
        <begin position="2067"/>
        <end position="2096"/>
    </location>
</feature>
<feature type="compositionally biased region" description="Acidic residues" evidence="21">
    <location>
        <begin position="1024"/>
        <end position="1035"/>
    </location>
</feature>
<evidence type="ECO:0000256" key="5">
    <source>
        <dbReference type="ARBA" id="ARBA00022723"/>
    </source>
</evidence>
<gene>
    <name evidence="23" type="ORF">HJC23_012827</name>
</gene>
<evidence type="ECO:0000256" key="6">
    <source>
        <dbReference type="ARBA" id="ARBA00022737"/>
    </source>
</evidence>
<feature type="compositionally biased region" description="Polar residues" evidence="21">
    <location>
        <begin position="2873"/>
        <end position="2882"/>
    </location>
</feature>
<dbReference type="InterPro" id="IPR001876">
    <property type="entry name" value="Znf_RanBP2"/>
</dbReference>
<evidence type="ECO:0000256" key="3">
    <source>
        <dbReference type="ARBA" id="ARBA00004567"/>
    </source>
</evidence>
<evidence type="ECO:0000256" key="21">
    <source>
        <dbReference type="SAM" id="MobiDB-lite"/>
    </source>
</evidence>
<feature type="compositionally biased region" description="Polar residues" evidence="21">
    <location>
        <begin position="801"/>
        <end position="811"/>
    </location>
</feature>
<evidence type="ECO:0000256" key="20">
    <source>
        <dbReference type="PROSITE-ProRule" id="PRU00322"/>
    </source>
</evidence>
<dbReference type="PANTHER" id="PTHR39666">
    <property type="entry name" value="RANBP2-TYPE DOMAIN-CONTAINING PROTEIN"/>
    <property type="match status" value="1"/>
</dbReference>
<feature type="region of interest" description="Disordered" evidence="21">
    <location>
        <begin position="1024"/>
        <end position="1051"/>
    </location>
</feature>
<dbReference type="SUPFAM" id="SSF90209">
    <property type="entry name" value="Ran binding protein zinc finger-like"/>
    <property type="match status" value="2"/>
</dbReference>
<feature type="region of interest" description="Disordered" evidence="21">
    <location>
        <begin position="2002"/>
        <end position="2352"/>
    </location>
</feature>
<feature type="compositionally biased region" description="Basic and acidic residues" evidence="21">
    <location>
        <begin position="3049"/>
        <end position="3064"/>
    </location>
</feature>
<keyword evidence="8" id="KW-0509">mRNA transport</keyword>
<keyword evidence="12" id="KW-0238">DNA-binding</keyword>
<evidence type="ECO:0000256" key="10">
    <source>
        <dbReference type="ARBA" id="ARBA00022927"/>
    </source>
</evidence>
<keyword evidence="11" id="KW-0811">Translocation</keyword>
<organism evidence="23 24">
    <name type="scientific">Cyclotella cryptica</name>
    <dbReference type="NCBI Taxonomy" id="29204"/>
    <lineage>
        <taxon>Eukaryota</taxon>
        <taxon>Sar</taxon>
        <taxon>Stramenopiles</taxon>
        <taxon>Ochrophyta</taxon>
        <taxon>Bacillariophyta</taxon>
        <taxon>Coscinodiscophyceae</taxon>
        <taxon>Thalassiosirophycidae</taxon>
        <taxon>Stephanodiscales</taxon>
        <taxon>Stephanodiscaceae</taxon>
        <taxon>Cyclotella</taxon>
    </lineage>
</organism>
<dbReference type="InterPro" id="IPR036443">
    <property type="entry name" value="Znf_RanBP2_sf"/>
</dbReference>
<feature type="compositionally biased region" description="Low complexity" evidence="21">
    <location>
        <begin position="1896"/>
        <end position="1933"/>
    </location>
</feature>
<evidence type="ECO:0000256" key="2">
    <source>
        <dbReference type="ARBA" id="ARBA00004126"/>
    </source>
</evidence>
<feature type="compositionally biased region" description="Low complexity" evidence="21">
    <location>
        <begin position="3240"/>
        <end position="3257"/>
    </location>
</feature>
<dbReference type="SMART" id="SM00547">
    <property type="entry name" value="ZnF_RBZ"/>
    <property type="match status" value="2"/>
</dbReference>
<dbReference type="PROSITE" id="PS01358">
    <property type="entry name" value="ZF_RANBP2_1"/>
    <property type="match status" value="2"/>
</dbReference>
<feature type="compositionally biased region" description="Low complexity" evidence="21">
    <location>
        <begin position="2321"/>
        <end position="2351"/>
    </location>
</feature>
<feature type="compositionally biased region" description="Low complexity" evidence="21">
    <location>
        <begin position="2116"/>
        <end position="2130"/>
    </location>
</feature>
<dbReference type="GO" id="GO:0015031">
    <property type="term" value="P:protein transport"/>
    <property type="evidence" value="ECO:0007669"/>
    <property type="project" value="UniProtKB-KW"/>
</dbReference>
<feature type="region of interest" description="Disordered" evidence="21">
    <location>
        <begin position="1804"/>
        <end position="1933"/>
    </location>
</feature>
<evidence type="ECO:0000313" key="23">
    <source>
        <dbReference type="EMBL" id="KAL3781065.1"/>
    </source>
</evidence>
<keyword evidence="14" id="KW-0472">Membrane</keyword>
<evidence type="ECO:0000313" key="24">
    <source>
        <dbReference type="Proteomes" id="UP001516023"/>
    </source>
</evidence>
<dbReference type="PROSITE" id="PS50199">
    <property type="entry name" value="ZF_RANBP2_2"/>
    <property type="match status" value="2"/>
</dbReference>
<name>A0ABD3P3Q3_9STRA</name>
<feature type="compositionally biased region" description="Low complexity" evidence="21">
    <location>
        <begin position="1948"/>
        <end position="1960"/>
    </location>
</feature>
<comment type="caution">
    <text evidence="23">The sequence shown here is derived from an EMBL/GenBank/DDBJ whole genome shotgun (WGS) entry which is preliminary data.</text>
</comment>
<dbReference type="SUPFAM" id="SSF47473">
    <property type="entry name" value="EF-hand"/>
    <property type="match status" value="1"/>
</dbReference>
<feature type="compositionally biased region" description="Basic and acidic residues" evidence="21">
    <location>
        <begin position="3087"/>
        <end position="3111"/>
    </location>
</feature>
<feature type="domain" description="RanBP2-type" evidence="22">
    <location>
        <begin position="1379"/>
        <end position="1408"/>
    </location>
</feature>
<feature type="compositionally biased region" description="Polar residues" evidence="21">
    <location>
        <begin position="3267"/>
        <end position="3291"/>
    </location>
</feature>
<dbReference type="Gene3D" id="4.10.1060.10">
    <property type="entry name" value="Zinc finger, RanBP2-type"/>
    <property type="match status" value="2"/>
</dbReference>
<feature type="region of interest" description="Disordered" evidence="21">
    <location>
        <begin position="741"/>
        <end position="821"/>
    </location>
</feature>
<feature type="compositionally biased region" description="Polar residues" evidence="21">
    <location>
        <begin position="3339"/>
        <end position="3348"/>
    </location>
</feature>
<feature type="region of interest" description="Disordered" evidence="21">
    <location>
        <begin position="3141"/>
        <end position="3161"/>
    </location>
</feature>
<evidence type="ECO:0000256" key="11">
    <source>
        <dbReference type="ARBA" id="ARBA00023010"/>
    </source>
</evidence>
<evidence type="ECO:0000256" key="9">
    <source>
        <dbReference type="ARBA" id="ARBA00022833"/>
    </source>
</evidence>
<sequence>MDPSEALSILPFATLSAPDGAGGNKKPSAHGRMTLCAPSSPCPQLRGVAFRFVDGQQVVQAVLISPPSLPQASDVGGDEEGHVEIDGGAIVLLGSFAVQRKVMRIACTPDGRLVLLGGFDGSLLCLDALFNTHNNLQVGSVQFTKRWECSLHSFMNSIHGVHGLHYDVQYNPDGSMIERRWSEENPDSSREAVENQEGGAITTMMFKFHSLEFIRHSFLAVVEWAGETKALWMDASTLDVSSSLNYWPLSDADFENDNADEIKTQVTCASARPLAEAADILHIAVGTNKGTVGILESSSTGKKMNFVEHPLFNLEEEENPNMPLWQVSHLHWFTPSSLAVGFTRVIVDMENEEDEDEEDDPNEHQANFLVASIDSQEDSPLDSLSWTWSELGDVVPFFSIPNGGRHAFHTVALPCNPSPSSMLLVGCNVGSDVVLLSEQNGGWSILDLAEGHQMMCPTDEDDEFLYLMGLTVVMLSLISPEGQTKLYPFPMLASTDGRLSTFAPYYRGIGQDYFSRLSEGGDDKQQSWDELCSPIIASSVSIASFLPMTTAERHESNNGVQAEPAGKCILSGLDLGLDQVENEAPAGRGHDDASDSDDSDYQEDDLKSSSDELDGPTDAEKEEPKKPPAFGSGFTAPSFTFAQPSFSFQPSSTASTMTPPKAGLGSGSIAGGFSFGSTGGATFGSPSTLGGPTLSTVKQPREPGSSASVFGSTSASTAFGTTAFSTFGGFIGFGDIKQSSASSGFGDDNQSKPQQNDKALMPTKKDIPIAPPFGSATEPPSFSFGSATEGFASGNDAGMNQGVTTKSNQSEAFGKSGEFGSSSTLSITHKNLFENRKNVNKLAPNIEEETTNLLKTAPGEKASKVFQSVLAATEGCDSYLHAFNFATLIDEIGEGFHGDELEHQLSLVDPSQSGKIERNAFIKWYCDLVNKKDDESSNDSEVAEERDNAANAFVGVARVDSDSILASDFGKLIESLGTTYCEEEHLRTIKKISTLDSSSGDRIITKKAFVDWYVEWLFGDGDSESVGEGSGDESEPYVPNTSDATSGAEGWGSRFKASEEACAACETAKAGEEGSTPVTGSATATPSVGSIGAGGFSFGVTGSGGIGAGGFSFVAPAPAAEAPKKETRQAEKDSSLATTVISSGGFTFGATEVSKTNADKSAVVNQDEETTNPLKTAPGEKASKVFQSVLAATEGCDSYLHAFNFATLIDEIGEGFHGDELEHQLSLVDPSQSGKIERNAFIKWYCDLVNKKDDESSNDSEVAEERDNAANAFVGVAGVDSDSILASDFGKLIESLGTTYCEEEHLRTIKKISTLDSSSGDRIITKKAFVDWYVEWLFGDGDSESVGEGSGDESEPYVPNTSDATSGAEGWGSRFKASEEGSWKCEVCMVTNAASAKACAACETAKAGEEGSTPVTGSATATPSVGSIGAGGFSFGVTGSGGIGAGGFSFVAPAPAAEAPKKETRQAEKDSSLATTVISSGGFTFGATEVSKTNADKSAVVNQDEETTNPLKTAPGEKASKVFQSVLAATEGCDSYLHAFNFATLIDEIGEGFHGDELEHQLSLVDPSQSGKIERNAFIKWYCDLVNKKDDESSNDSELAEERDNAANAFVGEEHLRTIKKISTLDSSSGDRIITKKAFVDWYVEWLFGDGDSESVGEGSGDESEPYVPNTSDATSGAEGWGSRFKASEEGSWKCEVCMVTNAASAKACAACETAKAGEEGSTPVTGSATATPSVGSIGAGGFSFGVTGSGGIGAGGFSFVAPAPAAEASKKETRQAEKDSSLATTVISSGGFTFGATGAYKSSKDQESKASSSGATFPPMSASAPKPLSSSAASSGSGFPPMSASSPTPFSSFGAKKEASVSSSISTSFPPMSAIAPKPFGSAASAPKKEEESKPASSGAAFPPMSASAPKPFSSSAASSGSGFPPVSAASPTPFSSFCAKKEASASSSMSSSFPPMSAIAPKPFGSATSAPKKEEENKPASSGAAFPPMSASAAKLFSSSAASSGSGFPHMSASSPTPFSSFGAKKEASASSSTSSSFPPMSAIAPKPFGSAASAPKKEEESKRASSGAAFPPMSASAPKPFSSSAASSGSGFPHMSASSPTPFSSFGAKEEASASSSTSSSFPPMSAIAPKPFGSAASAPKKEEESKPASSGAAFPPMSASAPKPFSSSAASSGSGFPHMSASSPTPFSSFGAKEEASASSSMSSSFPPMSAIAPKPFGSAASAPKKEEESKPASSGAAFPPMSASAPKPFSSSAASPGSGFPPVSASSPTPFSSFGAKKEASASSSMSSSFPPMSAIAPKPFGSAACAPKKKEENKPASSGAAFPPTSASAAKPFSSSAASPGSGFPHMSASSPTPFSSFGAKKEASASSSMSSSFPPMSAIAPKPFGSAACAPKKEEESTPASSGAAFPKPFSMSIINQEKQAAPSAIVSISSYVVFSNYEKQLWEQVSQFRNSLYDARCLPVNPKTSIIESKIEKVTHHCQERISFADQLSELNADIRNRLVYLFSVEDDLLRQHKAAKNSINDQISKKDHSFTARNEPLDAEAEMKRRGILSKCIDVQNLLLMTKQCLSLNTEIFSSSSNHHQEPLRPSEYFNQWSFPKPSSRRQTSLTANNAIFRSLTAQYDRARDLHSSSETLQQSVSSLSESAKHSARLTPVSRTKRAPTSASVRRSISPLPTKHFVSSLNKKTPSTISSIVGQNSLMRDIISALQSHPCNSAKLFYLAKRRSSTRSIGIPDWKSKGKNELMPSSRPPATKVVHNTSPVAKTLFSSPIAGRKARAEWSTKSASASSTLQFNIPKNLQEINVTDAAKAALACQGRDIISRDHLDSSTEKMSSFTHVVPKAASGLSSSSPSAFPPMSSAAPKPLSQGTVKQSSLDPHGLKSASIEDKKSPTDYEEVLKKFFKVNAPEKLGDVDQYLQKYSGKEAEMFVALAKKYEQPNALNEVFLSRLPSVDKNNNLALLTLFLQVFNPARSGEASNLISKYKGKESEMFASLSRKYYACNPLQSFKTSSSTKTEAFETKETCAVFPPMSLSPPNPPTGIGKKDDCGSDAKPRTKESSSAFLSLSALGPKPLAAISECDDSKESKSHPLSPKEEQSSSKEKADTFSFGGMFSSGSSPFGGAGTASVSSSASTAKAGIPTFPTSSRSSQSSTHHKDYHKILTDFYQKHNPAKVSEVNNNLQKYKGKEAEMFSKLAQKYNAKNPLESDTPQEGAQSSGSFGGFASTFSSAAKSPSPFTSSSANQSSSPFGGKVDEGKPKSPFSSYGAQASTPFENASKTPFGTSGTAPAAPFGSAGFSNDGFGSTTAAGAGLLSQGSTTFSSSPFGSTNTTTLASGPSSNKFGGQNPRELLLSFYQTHNPSKLGEVDKTLAKYAGKEELMFLNLARKYNVDPAMFGVNASNASTTPPASGFGCSTAPTFGSQAVQGSSFGTPSFGSPAVLGGGVSGSSGNGGSITAGFGGFSGSSGTTFGSLAASNASPFSGAPCPAFSGVTTPFGAARR</sequence>
<feature type="region of interest" description="Disordered" evidence="21">
    <location>
        <begin position="2853"/>
        <end position="2895"/>
    </location>
</feature>
<feature type="compositionally biased region" description="Low complexity" evidence="21">
    <location>
        <begin position="2853"/>
        <end position="2869"/>
    </location>
</feature>
<evidence type="ECO:0000256" key="13">
    <source>
        <dbReference type="ARBA" id="ARBA00023132"/>
    </source>
</evidence>
<feature type="region of interest" description="Disordered" evidence="21">
    <location>
        <begin position="2739"/>
        <end position="2760"/>
    </location>
</feature>
<feature type="domain" description="RanBP2-type" evidence="22">
    <location>
        <begin position="1689"/>
        <end position="1718"/>
    </location>
</feature>
<evidence type="ECO:0000256" key="7">
    <source>
        <dbReference type="ARBA" id="ARBA00022771"/>
    </source>
</evidence>
<protein>
    <recommendedName>
        <fullName evidence="17">Nuclear pore complex protein Nup153</fullName>
    </recommendedName>
    <alternativeName>
        <fullName evidence="19">153 kDa nucleoporin</fullName>
    </alternativeName>
    <alternativeName>
        <fullName evidence="18">Nucleoporin Nup153</fullName>
    </alternativeName>
</protein>
<dbReference type="EMBL" id="JABMIG020000329">
    <property type="protein sequence ID" value="KAL3781065.1"/>
    <property type="molecule type" value="Genomic_DNA"/>
</dbReference>
<feature type="compositionally biased region" description="Low complexity" evidence="21">
    <location>
        <begin position="1810"/>
        <end position="1848"/>
    </location>
</feature>
<feature type="region of interest" description="Disordered" evidence="21">
    <location>
        <begin position="1494"/>
        <end position="1515"/>
    </location>
</feature>
<feature type="region of interest" description="Disordered" evidence="21">
    <location>
        <begin position="2392"/>
        <end position="2411"/>
    </location>
</feature>
<dbReference type="GO" id="GO:0031965">
    <property type="term" value="C:nuclear membrane"/>
    <property type="evidence" value="ECO:0007669"/>
    <property type="project" value="UniProtKB-SubCell"/>
</dbReference>
<reference evidence="23 24" key="1">
    <citation type="journal article" date="2020" name="G3 (Bethesda)">
        <title>Improved Reference Genome for Cyclotella cryptica CCMP332, a Model for Cell Wall Morphogenesis, Salinity Adaptation, and Lipid Production in Diatoms (Bacillariophyta).</title>
        <authorList>
            <person name="Roberts W.R."/>
            <person name="Downey K.M."/>
            <person name="Ruck E.C."/>
            <person name="Traller J.C."/>
            <person name="Alverson A.J."/>
        </authorList>
    </citation>
    <scope>NUCLEOTIDE SEQUENCE [LARGE SCALE GENOMIC DNA]</scope>
    <source>
        <strain evidence="23 24">CCMP332</strain>
    </source>
</reference>
<keyword evidence="9" id="KW-0862">Zinc</keyword>
<feature type="compositionally biased region" description="Low complexity" evidence="21">
    <location>
        <begin position="3326"/>
        <end position="3338"/>
    </location>
</feature>
<evidence type="ECO:0000256" key="19">
    <source>
        <dbReference type="ARBA" id="ARBA00079437"/>
    </source>
</evidence>
<keyword evidence="7 20" id="KW-0863">Zinc-finger</keyword>
<evidence type="ECO:0000259" key="22">
    <source>
        <dbReference type="PROSITE" id="PS50199"/>
    </source>
</evidence>
<feature type="region of interest" description="Disordered" evidence="21">
    <location>
        <begin position="1157"/>
        <end position="1178"/>
    </location>
</feature>
<feature type="region of interest" description="Disordered" evidence="21">
    <location>
        <begin position="3326"/>
        <end position="3348"/>
    </location>
</feature>
<comment type="cofactor">
    <cofactor evidence="1">
        <name>Zn(2+)</name>
        <dbReference type="ChEBI" id="CHEBI:29105"/>
    </cofactor>
</comment>
<proteinExistence type="inferred from homology"/>
<dbReference type="GO" id="GO:0008270">
    <property type="term" value="F:zinc ion binding"/>
    <property type="evidence" value="ECO:0007669"/>
    <property type="project" value="UniProtKB-KW"/>
</dbReference>
<keyword evidence="10" id="KW-0653">Protein transport</keyword>
<feature type="region of interest" description="Disordered" evidence="21">
    <location>
        <begin position="3240"/>
        <end position="3291"/>
    </location>
</feature>
<evidence type="ECO:0000256" key="16">
    <source>
        <dbReference type="ARBA" id="ARBA00060842"/>
    </source>
</evidence>
<keyword evidence="5" id="KW-0479">Metal-binding</keyword>
<feature type="region of interest" description="Disordered" evidence="21">
    <location>
        <begin position="2636"/>
        <end position="2676"/>
    </location>
</feature>
<feature type="compositionally biased region" description="Low complexity" evidence="21">
    <location>
        <begin position="2236"/>
        <end position="2300"/>
    </location>
</feature>
<feature type="region of interest" description="Disordered" evidence="21">
    <location>
        <begin position="683"/>
        <end position="712"/>
    </location>
</feature>
<dbReference type="Proteomes" id="UP001516023">
    <property type="component" value="Unassembled WGS sequence"/>
</dbReference>
<keyword evidence="15" id="KW-0539">Nucleus</keyword>
<feature type="compositionally biased region" description="Low complexity" evidence="21">
    <location>
        <begin position="2201"/>
        <end position="2215"/>
    </location>
</feature>
<evidence type="ECO:0000256" key="4">
    <source>
        <dbReference type="ARBA" id="ARBA00022448"/>
    </source>
</evidence>
<feature type="compositionally biased region" description="Low complexity" evidence="21">
    <location>
        <begin position="1861"/>
        <end position="1874"/>
    </location>
</feature>
<evidence type="ECO:0000256" key="17">
    <source>
        <dbReference type="ARBA" id="ARBA00068609"/>
    </source>
</evidence>
<comment type="similarity">
    <text evidence="16">Belongs to the NUP153 family.</text>
</comment>
<evidence type="ECO:0000256" key="12">
    <source>
        <dbReference type="ARBA" id="ARBA00023125"/>
    </source>
</evidence>
<evidence type="ECO:0000256" key="14">
    <source>
        <dbReference type="ARBA" id="ARBA00023136"/>
    </source>
</evidence>
<evidence type="ECO:0000256" key="18">
    <source>
        <dbReference type="ARBA" id="ARBA00078197"/>
    </source>
</evidence>
<dbReference type="FunFam" id="4.10.1060.10:FF:000001">
    <property type="entry name" value="Nuclear pore complex protein Nup153"/>
    <property type="match status" value="2"/>
</dbReference>
<evidence type="ECO:0000256" key="8">
    <source>
        <dbReference type="ARBA" id="ARBA00022816"/>
    </source>
</evidence>
<feature type="region of interest" description="Disordered" evidence="21">
    <location>
        <begin position="3085"/>
        <end position="3113"/>
    </location>
</feature>
<accession>A0ABD3P3Q3</accession>
<dbReference type="InterPro" id="IPR011992">
    <property type="entry name" value="EF-hand-dom_pair"/>
</dbReference>
<feature type="compositionally biased region" description="Acidic residues" evidence="21">
    <location>
        <begin position="1654"/>
        <end position="1665"/>
    </location>
</feature>
<dbReference type="GO" id="GO:0003677">
    <property type="term" value="F:DNA binding"/>
    <property type="evidence" value="ECO:0007669"/>
    <property type="project" value="UniProtKB-KW"/>
</dbReference>
<keyword evidence="4" id="KW-0813">Transport</keyword>
<feature type="region of interest" description="Disordered" evidence="21">
    <location>
        <begin position="1344"/>
        <end position="1373"/>
    </location>
</feature>
<feature type="region of interest" description="Disordered" evidence="21">
    <location>
        <begin position="1654"/>
        <end position="1683"/>
    </location>
</feature>
<keyword evidence="6" id="KW-0677">Repeat</keyword>
<feature type="compositionally biased region" description="Low complexity" evidence="21">
    <location>
        <begin position="2638"/>
        <end position="2651"/>
    </location>
</feature>
<feature type="region of interest" description="Disordered" evidence="21">
    <location>
        <begin position="583"/>
        <end position="634"/>
    </location>
</feature>
<comment type="subcellular location">
    <subcellularLocation>
        <location evidence="2">Nucleus membrane</location>
    </subcellularLocation>
    <subcellularLocation>
        <location evidence="3">Nucleus</location>
        <location evidence="3">Nuclear pore complex</location>
    </subcellularLocation>
</comment>